<accession>A0ABV6B892</accession>
<dbReference type="EMBL" id="JBHLXP010000001">
    <property type="protein sequence ID" value="MFC0047087.1"/>
    <property type="molecule type" value="Genomic_DNA"/>
</dbReference>
<proteinExistence type="predicted"/>
<protein>
    <submittedName>
        <fullName evidence="1">Uncharacterized protein</fullName>
    </submittedName>
</protein>
<name>A0ABV6B892_9GAMM</name>
<organism evidence="1 2">
    <name type="scientific">Rheinheimera tilapiae</name>
    <dbReference type="NCBI Taxonomy" id="875043"/>
    <lineage>
        <taxon>Bacteria</taxon>
        <taxon>Pseudomonadati</taxon>
        <taxon>Pseudomonadota</taxon>
        <taxon>Gammaproteobacteria</taxon>
        <taxon>Chromatiales</taxon>
        <taxon>Chromatiaceae</taxon>
        <taxon>Rheinheimera</taxon>
    </lineage>
</organism>
<evidence type="ECO:0000313" key="2">
    <source>
        <dbReference type="Proteomes" id="UP001589813"/>
    </source>
</evidence>
<dbReference type="Proteomes" id="UP001589813">
    <property type="component" value="Unassembled WGS sequence"/>
</dbReference>
<gene>
    <name evidence="1" type="ORF">ACFFJP_02140</name>
</gene>
<evidence type="ECO:0000313" key="1">
    <source>
        <dbReference type="EMBL" id="MFC0047087.1"/>
    </source>
</evidence>
<reference evidence="1 2" key="1">
    <citation type="submission" date="2024-09" db="EMBL/GenBank/DDBJ databases">
        <authorList>
            <person name="Sun Q."/>
            <person name="Mori K."/>
        </authorList>
    </citation>
    <scope>NUCLEOTIDE SEQUENCE [LARGE SCALE GENOMIC DNA]</scope>
    <source>
        <strain evidence="1 2">KCTC 23315</strain>
    </source>
</reference>
<comment type="caution">
    <text evidence="1">The sequence shown here is derived from an EMBL/GenBank/DDBJ whole genome shotgun (WGS) entry which is preliminary data.</text>
</comment>
<sequence>MSGYVCDALSEAQIRQRFDSRLQPWTVQHPDMMAPTIQRQDNAETIGVIGLRSDWFNKKALAILCWNTLVYCQPRSWRSFRYARFRRLSFYLCLFCLRPRCGDPRDPNISPATIESAVAARAFPCGRTNTVVAGLAANDGRPLNAAYCHCGLSPAFRYKISFSGTSTG</sequence>
<keyword evidence="2" id="KW-1185">Reference proteome</keyword>
<dbReference type="RefSeq" id="WP_377240002.1">
    <property type="nucleotide sequence ID" value="NZ_JBHLXP010000001.1"/>
</dbReference>